<dbReference type="EMBL" id="MLBF01000001">
    <property type="protein sequence ID" value="OLN34014.1"/>
    <property type="molecule type" value="Genomic_DNA"/>
</dbReference>
<organism evidence="1 2">
    <name type="scientific">Desulfosporosinus metallidurans</name>
    <dbReference type="NCBI Taxonomy" id="1888891"/>
    <lineage>
        <taxon>Bacteria</taxon>
        <taxon>Bacillati</taxon>
        <taxon>Bacillota</taxon>
        <taxon>Clostridia</taxon>
        <taxon>Eubacteriales</taxon>
        <taxon>Desulfitobacteriaceae</taxon>
        <taxon>Desulfosporosinus</taxon>
    </lineage>
</organism>
<gene>
    <name evidence="1" type="ORF">DSOL_0192</name>
</gene>
<reference evidence="1 2" key="1">
    <citation type="submission" date="2016-09" db="EMBL/GenBank/DDBJ databases">
        <title>Complete genome of Desulfosporosinus sp. OL.</title>
        <authorList>
            <person name="Mardanov A."/>
            <person name="Beletsky A."/>
            <person name="Panova A."/>
            <person name="Karnachuk O."/>
            <person name="Ravin N."/>
        </authorList>
    </citation>
    <scope>NUCLEOTIDE SEQUENCE [LARGE SCALE GENOMIC DNA]</scope>
    <source>
        <strain evidence="1 2">OL</strain>
    </source>
</reference>
<evidence type="ECO:0000313" key="1">
    <source>
        <dbReference type="EMBL" id="OLN34014.1"/>
    </source>
</evidence>
<proteinExistence type="predicted"/>
<evidence type="ECO:0000313" key="2">
    <source>
        <dbReference type="Proteomes" id="UP000186102"/>
    </source>
</evidence>
<protein>
    <submittedName>
        <fullName evidence="1">Uncharacterized protein</fullName>
    </submittedName>
</protein>
<sequence length="38" mass="4293">MPPKNFLSDWQNKKTSLTQGGKPRQIVIIQATKIKAIL</sequence>
<accession>A0A1Q8R340</accession>
<keyword evidence="2" id="KW-1185">Reference proteome</keyword>
<dbReference type="AlphaFoldDB" id="A0A1Q8R340"/>
<dbReference type="Proteomes" id="UP000186102">
    <property type="component" value="Unassembled WGS sequence"/>
</dbReference>
<name>A0A1Q8R340_9FIRM</name>
<comment type="caution">
    <text evidence="1">The sequence shown here is derived from an EMBL/GenBank/DDBJ whole genome shotgun (WGS) entry which is preliminary data.</text>
</comment>